<evidence type="ECO:0000313" key="2">
    <source>
        <dbReference type="EMBL" id="KAJ5340188.1"/>
    </source>
</evidence>
<dbReference type="InterPro" id="IPR011333">
    <property type="entry name" value="SKP1/BTB/POZ_sf"/>
</dbReference>
<sequence>MRIDPKYSDLTILCLDEVYAVPKCIVCTRSDFFAKACDGGFQEASTDEIILQEEPALVREMIEYFYTLDYLGREDQGNASQPDDAARNPSAAFDSLSFHILMYSLADRMFIEGLKALSNQKAERELIDSLDANSFPGAIFEIYNSTPADDRGLRDMAVRVTMDHLTKLRRGNEEVPVTFENSLLKSVPQFCFDLLVAIMDKDM</sequence>
<dbReference type="CDD" id="cd18186">
    <property type="entry name" value="BTB_POZ_ZBTB_KLHL-like"/>
    <property type="match status" value="1"/>
</dbReference>
<evidence type="ECO:0000259" key="1">
    <source>
        <dbReference type="PROSITE" id="PS50097"/>
    </source>
</evidence>
<comment type="caution">
    <text evidence="2">The sequence shown here is derived from an EMBL/GenBank/DDBJ whole genome shotgun (WGS) entry which is preliminary data.</text>
</comment>
<dbReference type="Proteomes" id="UP001148299">
    <property type="component" value="Unassembled WGS sequence"/>
</dbReference>
<dbReference type="Gene3D" id="3.30.710.10">
    <property type="entry name" value="Potassium Channel Kv1.1, Chain A"/>
    <property type="match status" value="1"/>
</dbReference>
<dbReference type="EMBL" id="JAPZBR010000008">
    <property type="protein sequence ID" value="KAJ5340188.1"/>
    <property type="molecule type" value="Genomic_DNA"/>
</dbReference>
<evidence type="ECO:0000313" key="3">
    <source>
        <dbReference type="Proteomes" id="UP001148299"/>
    </source>
</evidence>
<dbReference type="Pfam" id="PF00651">
    <property type="entry name" value="BTB"/>
    <property type="match status" value="1"/>
</dbReference>
<dbReference type="SUPFAM" id="SSF54695">
    <property type="entry name" value="POZ domain"/>
    <property type="match status" value="1"/>
</dbReference>
<dbReference type="AlphaFoldDB" id="A0A9W9UGF7"/>
<reference evidence="2" key="2">
    <citation type="journal article" date="2023" name="IMA Fungus">
        <title>Comparative genomic study of the Penicillium genus elucidates a diverse pangenome and 15 lateral gene transfer events.</title>
        <authorList>
            <person name="Petersen C."/>
            <person name="Sorensen T."/>
            <person name="Nielsen M.R."/>
            <person name="Sondergaard T.E."/>
            <person name="Sorensen J.L."/>
            <person name="Fitzpatrick D.A."/>
            <person name="Frisvad J.C."/>
            <person name="Nielsen K.L."/>
        </authorList>
    </citation>
    <scope>NUCLEOTIDE SEQUENCE</scope>
    <source>
        <strain evidence="2">IBT 35675</strain>
    </source>
</reference>
<protein>
    <recommendedName>
        <fullName evidence="1">BTB domain-containing protein</fullName>
    </recommendedName>
</protein>
<gene>
    <name evidence="2" type="ORF">N7541_009312</name>
</gene>
<name>A0A9W9UGF7_PENBR</name>
<dbReference type="PANTHER" id="PTHR47843:SF5">
    <property type="entry name" value="BTB_POZ DOMAIN PROTEIN"/>
    <property type="match status" value="1"/>
</dbReference>
<keyword evidence="3" id="KW-1185">Reference proteome</keyword>
<accession>A0A9W9UGF7</accession>
<dbReference type="PANTHER" id="PTHR47843">
    <property type="entry name" value="BTB DOMAIN-CONTAINING PROTEIN-RELATED"/>
    <property type="match status" value="1"/>
</dbReference>
<dbReference type="PROSITE" id="PS50097">
    <property type="entry name" value="BTB"/>
    <property type="match status" value="1"/>
</dbReference>
<dbReference type="InterPro" id="IPR000210">
    <property type="entry name" value="BTB/POZ_dom"/>
</dbReference>
<organism evidence="2 3">
    <name type="scientific">Penicillium brevicompactum</name>
    <dbReference type="NCBI Taxonomy" id="5074"/>
    <lineage>
        <taxon>Eukaryota</taxon>
        <taxon>Fungi</taxon>
        <taxon>Dikarya</taxon>
        <taxon>Ascomycota</taxon>
        <taxon>Pezizomycotina</taxon>
        <taxon>Eurotiomycetes</taxon>
        <taxon>Eurotiomycetidae</taxon>
        <taxon>Eurotiales</taxon>
        <taxon>Aspergillaceae</taxon>
        <taxon>Penicillium</taxon>
    </lineage>
</organism>
<reference evidence="2" key="1">
    <citation type="submission" date="2022-12" db="EMBL/GenBank/DDBJ databases">
        <authorList>
            <person name="Petersen C."/>
        </authorList>
    </citation>
    <scope>NUCLEOTIDE SEQUENCE</scope>
    <source>
        <strain evidence="2">IBT 35675</strain>
    </source>
</reference>
<feature type="domain" description="BTB" evidence="1">
    <location>
        <begin position="8"/>
        <end position="67"/>
    </location>
</feature>
<proteinExistence type="predicted"/>